<evidence type="ECO:0000313" key="3">
    <source>
        <dbReference type="Proteomes" id="UP000033047"/>
    </source>
</evidence>
<evidence type="ECO:0000256" key="1">
    <source>
        <dbReference type="SAM" id="SignalP"/>
    </source>
</evidence>
<dbReference type="InterPro" id="IPR029058">
    <property type="entry name" value="AB_hydrolase_fold"/>
</dbReference>
<protein>
    <recommendedName>
        <fullName evidence="4">Esterase</fullName>
    </recommendedName>
</protein>
<evidence type="ECO:0008006" key="4">
    <source>
        <dbReference type="Google" id="ProtNLM"/>
    </source>
</evidence>
<reference evidence="2 3" key="1">
    <citation type="submission" date="2013-04" db="EMBL/GenBank/DDBJ databases">
        <title>The Genome Sequence of Parabacteroides goldsteinii DSM 19448.</title>
        <authorList>
            <consortium name="The Broad Institute Genomics Platform"/>
            <person name="Earl A."/>
            <person name="Ward D."/>
            <person name="Feldgarden M."/>
            <person name="Gevers D."/>
            <person name="Martens E."/>
            <person name="Sakamoto M."/>
            <person name="Benno Y."/>
            <person name="Song Y."/>
            <person name="Liu C."/>
            <person name="Lee J."/>
            <person name="Bolanos M."/>
            <person name="Vaisanen M.L."/>
            <person name="Finegold S.M."/>
            <person name="Walker B."/>
            <person name="Young S."/>
            <person name="Zeng Q."/>
            <person name="Gargeya S."/>
            <person name="Fitzgerald M."/>
            <person name="Haas B."/>
            <person name="Abouelleil A."/>
            <person name="Allen A.W."/>
            <person name="Alvarado L."/>
            <person name="Arachchi H.M."/>
            <person name="Berlin A.M."/>
            <person name="Chapman S.B."/>
            <person name="Gainer-Dewar J."/>
            <person name="Goldberg J."/>
            <person name="Griggs A."/>
            <person name="Gujja S."/>
            <person name="Hansen M."/>
            <person name="Howarth C."/>
            <person name="Imamovic A."/>
            <person name="Ireland A."/>
            <person name="Larimer J."/>
            <person name="McCowan C."/>
            <person name="Murphy C."/>
            <person name="Pearson M."/>
            <person name="Poon T.W."/>
            <person name="Priest M."/>
            <person name="Roberts A."/>
            <person name="Saif S."/>
            <person name="Shea T."/>
            <person name="Sisk P."/>
            <person name="Sykes S."/>
            <person name="Wortman J."/>
            <person name="Nusbaum C."/>
            <person name="Birren B."/>
        </authorList>
    </citation>
    <scope>NUCLEOTIDE SEQUENCE [LARGE SCALE GENOMIC DNA]</scope>
    <source>
        <strain evidence="2 3">DSM 19448</strain>
    </source>
</reference>
<gene>
    <name evidence="2" type="ORF">HMPREF1535_02997</name>
</gene>
<dbReference type="InterPro" id="IPR000801">
    <property type="entry name" value="Esterase-like"/>
</dbReference>
<accession>A0A0F5J6C9</accession>
<dbReference type="GO" id="GO:0016747">
    <property type="term" value="F:acyltransferase activity, transferring groups other than amino-acyl groups"/>
    <property type="evidence" value="ECO:0007669"/>
    <property type="project" value="TreeGrafter"/>
</dbReference>
<feature type="signal peptide" evidence="1">
    <location>
        <begin position="1"/>
        <end position="21"/>
    </location>
</feature>
<dbReference type="PANTHER" id="PTHR48098:SF1">
    <property type="entry name" value="DIACYLGLYCEROL ACYLTRANSFERASE_MYCOLYLTRANSFERASE AG85A"/>
    <property type="match status" value="1"/>
</dbReference>
<sequence length="287" mass="33363">MKNKIILFLVLCFCFNLAGFAQSTVHESVKFQSKKLGKEVSYSIYLPDGYNSSERYYPVLYLLHGYTDNETMWIQTGQMQEITDRAICSDQAVPMIVVMPDAWDTWYINQYDGKVPYEDMFFEELIPHIEKTYRARSNKEFRAIAGLSMGGYGSFLYTLHHPDMFSACAPLSAAIFDDSVMERRQAESHKDLFGRLFGPGLDYWHKNSVLKMLSELDKENLPRIRYYIDCGDQDGLLDGNFQAHKIMREKGMKHEFRVRGGGHTWLYWRTALPNVLEFVSGAFRRNQ</sequence>
<dbReference type="Gene3D" id="3.40.50.1820">
    <property type="entry name" value="alpha/beta hydrolase"/>
    <property type="match status" value="1"/>
</dbReference>
<dbReference type="Proteomes" id="UP000033047">
    <property type="component" value="Unassembled WGS sequence"/>
</dbReference>
<dbReference type="Pfam" id="PF00756">
    <property type="entry name" value="Esterase"/>
    <property type="match status" value="1"/>
</dbReference>
<dbReference type="RefSeq" id="WP_007652777.1">
    <property type="nucleotide sequence ID" value="NZ_KQ033913.1"/>
</dbReference>
<dbReference type="InterPro" id="IPR050583">
    <property type="entry name" value="Mycobacterial_A85_antigen"/>
</dbReference>
<dbReference type="STRING" id="927665.HMPREF1535_02997"/>
<dbReference type="EMBL" id="AQHV01000014">
    <property type="protein sequence ID" value="KKB53456.1"/>
    <property type="molecule type" value="Genomic_DNA"/>
</dbReference>
<dbReference type="AlphaFoldDB" id="A0A0F5J6C9"/>
<dbReference type="HOGENOM" id="CLU_037618_1_2_10"/>
<dbReference type="SUPFAM" id="SSF53474">
    <property type="entry name" value="alpha/beta-Hydrolases"/>
    <property type="match status" value="1"/>
</dbReference>
<organism evidence="2 3">
    <name type="scientific">Parabacteroides goldsteinii DSM 19448 = WAL 12034</name>
    <dbReference type="NCBI Taxonomy" id="927665"/>
    <lineage>
        <taxon>Bacteria</taxon>
        <taxon>Pseudomonadati</taxon>
        <taxon>Bacteroidota</taxon>
        <taxon>Bacteroidia</taxon>
        <taxon>Bacteroidales</taxon>
        <taxon>Tannerellaceae</taxon>
        <taxon>Parabacteroides</taxon>
    </lineage>
</organism>
<name>A0A0F5J6C9_9BACT</name>
<feature type="chain" id="PRO_5002489236" description="Esterase" evidence="1">
    <location>
        <begin position="22"/>
        <end position="287"/>
    </location>
</feature>
<comment type="caution">
    <text evidence="2">The sequence shown here is derived from an EMBL/GenBank/DDBJ whole genome shotgun (WGS) entry which is preliminary data.</text>
</comment>
<proteinExistence type="predicted"/>
<dbReference type="PANTHER" id="PTHR48098">
    <property type="entry name" value="ENTEROCHELIN ESTERASE-RELATED"/>
    <property type="match status" value="1"/>
</dbReference>
<dbReference type="PATRIC" id="fig|927665.4.peg.3080"/>
<evidence type="ECO:0000313" key="2">
    <source>
        <dbReference type="EMBL" id="KKB53456.1"/>
    </source>
</evidence>
<keyword evidence="1" id="KW-0732">Signal</keyword>